<protein>
    <recommendedName>
        <fullName evidence="3">OmpR/PhoB-type domain-containing protein</fullName>
    </recommendedName>
</protein>
<dbReference type="EMBL" id="CP019312">
    <property type="protein sequence ID" value="APX10966.1"/>
    <property type="molecule type" value="Genomic_DNA"/>
</dbReference>
<dbReference type="SUPFAM" id="SSF48452">
    <property type="entry name" value="TPR-like"/>
    <property type="match status" value="1"/>
</dbReference>
<dbReference type="STRING" id="299262.BWR18_04115"/>
<keyword evidence="1 2" id="KW-0238">DNA-binding</keyword>
<feature type="DNA-binding region" description="OmpR/PhoB-type" evidence="2">
    <location>
        <begin position="8"/>
        <end position="105"/>
    </location>
</feature>
<feature type="domain" description="OmpR/PhoB-type" evidence="3">
    <location>
        <begin position="8"/>
        <end position="105"/>
    </location>
</feature>
<dbReference type="CDD" id="cd00383">
    <property type="entry name" value="trans_reg_C"/>
    <property type="match status" value="1"/>
</dbReference>
<dbReference type="PROSITE" id="PS51755">
    <property type="entry name" value="OMPR_PHOB"/>
    <property type="match status" value="1"/>
</dbReference>
<proteinExistence type="predicted"/>
<accession>A0A1P8MSA8</accession>
<evidence type="ECO:0000313" key="5">
    <source>
        <dbReference type="Proteomes" id="UP000186336"/>
    </source>
</evidence>
<dbReference type="AlphaFoldDB" id="A0A1P8MSA8"/>
<dbReference type="KEGG" id="tom:BWR18_04115"/>
<dbReference type="InterPro" id="IPR001867">
    <property type="entry name" value="OmpR/PhoB-type_DNA-bd"/>
</dbReference>
<dbReference type="GO" id="GO:0000160">
    <property type="term" value="P:phosphorelay signal transduction system"/>
    <property type="evidence" value="ECO:0007669"/>
    <property type="project" value="InterPro"/>
</dbReference>
<dbReference type="SMART" id="SM00862">
    <property type="entry name" value="Trans_reg_C"/>
    <property type="match status" value="1"/>
</dbReference>
<dbReference type="InterPro" id="IPR036388">
    <property type="entry name" value="WH-like_DNA-bd_sf"/>
</dbReference>
<dbReference type="Proteomes" id="UP000186336">
    <property type="component" value="Chromosome"/>
</dbReference>
<keyword evidence="5" id="KW-1185">Reference proteome</keyword>
<dbReference type="InterPro" id="IPR011990">
    <property type="entry name" value="TPR-like_helical_dom_sf"/>
</dbReference>
<dbReference type="InterPro" id="IPR016032">
    <property type="entry name" value="Sig_transdc_resp-reg_C-effctor"/>
</dbReference>
<dbReference type="GO" id="GO:0003677">
    <property type="term" value="F:DNA binding"/>
    <property type="evidence" value="ECO:0007669"/>
    <property type="project" value="UniProtKB-UniRule"/>
</dbReference>
<dbReference type="RefSeq" id="WP_076626832.1">
    <property type="nucleotide sequence ID" value="NZ_CP019312.1"/>
</dbReference>
<sequence length="534" mass="58216">MDGTGDRGDLVRLGPVTYVPVSDRLIDPNGRDISLRAQSLQVLRHLAKQNGALVSRDDLISTVWADVAVTDDSLTQCIKDIRQALGDSAKSILKTVPKRGYVLQGEVQPSWSVDQNATGFAEAQMPLSNRAIAPQLDPRDMLPTLVVVPFISKGGQDADVFGTFFASEIAKALSVLDDVNVISQLSTRTLGQNDLGHEVLGRKLNADFALTGFVVAHGTQIVASLEFSEIESGFMLWSDRVQTTFDPLAAQTEGVEMIVAHIQRAIMLNEVRRVGAQHLRDLKLFSILHGAVGLMHRFVPRDFQMARVLLEHVIEQAPNHPTPLAWKARWHVLNSVQGWTDARTGSETALELTAMALDLDPHHTHALVCEGQALVHLARRLDAAEDRYSAALASNPNDANGRALRGMLRSFTDRGGEGKRDTERALHLTPLDPHRFFFLALAAGSCIAVGDYDRAVTLAKESLRLNRTHVSTMRMLAVAQLGAGDGDGGRRTAAELMDMQPGLRVSSWLRSSPSAGYAVGDQFSTMLRDLGIPD</sequence>
<evidence type="ECO:0000256" key="1">
    <source>
        <dbReference type="ARBA" id="ARBA00023125"/>
    </source>
</evidence>
<gene>
    <name evidence="4" type="ORF">BWR18_04115</name>
</gene>
<organism evidence="4 5">
    <name type="scientific">Tateyamaria omphalii</name>
    <dbReference type="NCBI Taxonomy" id="299262"/>
    <lineage>
        <taxon>Bacteria</taxon>
        <taxon>Pseudomonadati</taxon>
        <taxon>Pseudomonadota</taxon>
        <taxon>Alphaproteobacteria</taxon>
        <taxon>Rhodobacterales</taxon>
        <taxon>Roseobacteraceae</taxon>
        <taxon>Tateyamaria</taxon>
    </lineage>
</organism>
<evidence type="ECO:0000313" key="4">
    <source>
        <dbReference type="EMBL" id="APX10966.1"/>
    </source>
</evidence>
<evidence type="ECO:0000259" key="3">
    <source>
        <dbReference type="PROSITE" id="PS51755"/>
    </source>
</evidence>
<evidence type="ECO:0000256" key="2">
    <source>
        <dbReference type="PROSITE-ProRule" id="PRU01091"/>
    </source>
</evidence>
<dbReference type="SUPFAM" id="SSF46894">
    <property type="entry name" value="C-terminal effector domain of the bipartite response regulators"/>
    <property type="match status" value="1"/>
</dbReference>
<dbReference type="Gene3D" id="1.10.10.10">
    <property type="entry name" value="Winged helix-like DNA-binding domain superfamily/Winged helix DNA-binding domain"/>
    <property type="match status" value="1"/>
</dbReference>
<name>A0A1P8MSA8_9RHOB</name>
<dbReference type="Gene3D" id="1.25.40.10">
    <property type="entry name" value="Tetratricopeptide repeat domain"/>
    <property type="match status" value="1"/>
</dbReference>
<dbReference type="GO" id="GO:0006355">
    <property type="term" value="P:regulation of DNA-templated transcription"/>
    <property type="evidence" value="ECO:0007669"/>
    <property type="project" value="InterPro"/>
</dbReference>
<reference evidence="4 5" key="1">
    <citation type="submission" date="2017-01" db="EMBL/GenBank/DDBJ databases">
        <title>Complete genome of Tateyamaria omphalii DOK1-4 isolated from seawater in Dokdo.</title>
        <authorList>
            <person name="Kim J.H."/>
            <person name="Chi W.-J."/>
        </authorList>
    </citation>
    <scope>NUCLEOTIDE SEQUENCE [LARGE SCALE GENOMIC DNA]</scope>
    <source>
        <strain evidence="4 5">DOK1-4</strain>
    </source>
</reference>
<dbReference type="Pfam" id="PF00486">
    <property type="entry name" value="Trans_reg_C"/>
    <property type="match status" value="1"/>
</dbReference>